<dbReference type="AlphaFoldDB" id="A0AAW9RY52"/>
<protein>
    <recommendedName>
        <fullName evidence="3">DUF1835 domain-containing protein</fullName>
    </recommendedName>
</protein>
<evidence type="ECO:0000313" key="1">
    <source>
        <dbReference type="EMBL" id="MEN7546473.1"/>
    </source>
</evidence>
<evidence type="ECO:0000313" key="2">
    <source>
        <dbReference type="Proteomes" id="UP001403385"/>
    </source>
</evidence>
<organism evidence="1 2">
    <name type="scientific">Rapidithrix thailandica</name>
    <dbReference type="NCBI Taxonomy" id="413964"/>
    <lineage>
        <taxon>Bacteria</taxon>
        <taxon>Pseudomonadati</taxon>
        <taxon>Bacteroidota</taxon>
        <taxon>Cytophagia</taxon>
        <taxon>Cytophagales</taxon>
        <taxon>Flammeovirgaceae</taxon>
        <taxon>Rapidithrix</taxon>
    </lineage>
</organism>
<proteinExistence type="predicted"/>
<comment type="caution">
    <text evidence="1">The sequence shown here is derived from an EMBL/GenBank/DDBJ whole genome shotgun (WGS) entry which is preliminary data.</text>
</comment>
<gene>
    <name evidence="1" type="ORF">AAG747_01050</name>
</gene>
<sequence>MNILHILNGDATLQLFKQSGLPGDHIVWREVLSDGTLNAEVASEGFWQLRVNFFEKAFKVKEQLYREYTIHEFDKIVTYPNYHEVVLWYEYDLFCQVNYLAIHHWLYQQKAYEQTNFSFVCVGNVDWAKKLMGLGEFAPDQYQALFQKRISLTAVDFEYLSSVWQAYASPTPDTLWPFIHKPKIKFHYLPNALQAHLRRFPSTKNGLNEIENYLLFMGTARLPNRHALIKKALHRHNWYGFGDLQYLLYLERIDPLFESFEPTKLNDLGVSILNRKLDFLTIKPEACYLGGACNLDYRWDPDKNQLIPEQEGS</sequence>
<accession>A0AAW9RY52</accession>
<reference evidence="1 2" key="1">
    <citation type="submission" date="2024-04" db="EMBL/GenBank/DDBJ databases">
        <title>Novel genus in family Flammeovirgaceae.</title>
        <authorList>
            <person name="Nguyen T.H."/>
            <person name="Vuong T.Q."/>
            <person name="Le H."/>
            <person name="Kim S.-G."/>
        </authorList>
    </citation>
    <scope>NUCLEOTIDE SEQUENCE [LARGE SCALE GENOMIC DNA]</scope>
    <source>
        <strain evidence="1 2">JCM 23209</strain>
    </source>
</reference>
<dbReference type="Proteomes" id="UP001403385">
    <property type="component" value="Unassembled WGS sequence"/>
</dbReference>
<name>A0AAW9RY52_9BACT</name>
<keyword evidence="2" id="KW-1185">Reference proteome</keyword>
<dbReference type="RefSeq" id="WP_346819260.1">
    <property type="nucleotide sequence ID" value="NZ_JBDKWZ010000001.1"/>
</dbReference>
<evidence type="ECO:0008006" key="3">
    <source>
        <dbReference type="Google" id="ProtNLM"/>
    </source>
</evidence>
<dbReference type="EMBL" id="JBDKWZ010000001">
    <property type="protein sequence ID" value="MEN7546473.1"/>
    <property type="molecule type" value="Genomic_DNA"/>
</dbReference>